<evidence type="ECO:0000313" key="2">
    <source>
        <dbReference type="Proteomes" id="UP000276133"/>
    </source>
</evidence>
<name>A0A3M7T410_BRAPC</name>
<dbReference type="AlphaFoldDB" id="A0A3M7T410"/>
<dbReference type="Proteomes" id="UP000276133">
    <property type="component" value="Unassembled WGS sequence"/>
</dbReference>
<accession>A0A3M7T410</accession>
<evidence type="ECO:0000313" key="1">
    <source>
        <dbReference type="EMBL" id="RNA42685.1"/>
    </source>
</evidence>
<dbReference type="EMBL" id="REGN01000328">
    <property type="protein sequence ID" value="RNA42685.1"/>
    <property type="molecule type" value="Genomic_DNA"/>
</dbReference>
<comment type="caution">
    <text evidence="1">The sequence shown here is derived from an EMBL/GenBank/DDBJ whole genome shotgun (WGS) entry which is preliminary data.</text>
</comment>
<reference evidence="1 2" key="1">
    <citation type="journal article" date="2018" name="Sci. Rep.">
        <title>Genomic signatures of local adaptation to the degree of environmental predictability in rotifers.</title>
        <authorList>
            <person name="Franch-Gras L."/>
            <person name="Hahn C."/>
            <person name="Garcia-Roger E.M."/>
            <person name="Carmona M.J."/>
            <person name="Serra M."/>
            <person name="Gomez A."/>
        </authorList>
    </citation>
    <scope>NUCLEOTIDE SEQUENCE [LARGE SCALE GENOMIC DNA]</scope>
    <source>
        <strain evidence="1">HYR1</strain>
    </source>
</reference>
<protein>
    <submittedName>
        <fullName evidence="1">Uncharacterized protein</fullName>
    </submittedName>
</protein>
<sequence>MKSYQIKKKRNLKKNEKKLSIIKVMFMGSFQKINALNFGPNLMKTATPTFNLANLNAMISCKSLLCNTRKLEAVILGIVGMGLSRNLLGSPHAIIDCTKSFLKIKYNMIESIKKCFAMINNNGQHGRTLLFKKIKISMENCLSNNEHDCTWSIKFLKRKPLYKRYASCSD</sequence>
<keyword evidence="2" id="KW-1185">Reference proteome</keyword>
<gene>
    <name evidence="1" type="ORF">BpHYR1_053308</name>
</gene>
<organism evidence="1 2">
    <name type="scientific">Brachionus plicatilis</name>
    <name type="common">Marine rotifer</name>
    <name type="synonym">Brachionus muelleri</name>
    <dbReference type="NCBI Taxonomy" id="10195"/>
    <lineage>
        <taxon>Eukaryota</taxon>
        <taxon>Metazoa</taxon>
        <taxon>Spiralia</taxon>
        <taxon>Gnathifera</taxon>
        <taxon>Rotifera</taxon>
        <taxon>Eurotatoria</taxon>
        <taxon>Monogononta</taxon>
        <taxon>Pseudotrocha</taxon>
        <taxon>Ploima</taxon>
        <taxon>Brachionidae</taxon>
        <taxon>Brachionus</taxon>
    </lineage>
</organism>
<proteinExistence type="predicted"/>